<dbReference type="Proteomes" id="UP000199462">
    <property type="component" value="Unassembled WGS sequence"/>
</dbReference>
<organism evidence="1 2">
    <name type="scientific">Maribacter stanieri</name>
    <dbReference type="NCBI Taxonomy" id="440514"/>
    <lineage>
        <taxon>Bacteria</taxon>
        <taxon>Pseudomonadati</taxon>
        <taxon>Bacteroidota</taxon>
        <taxon>Flavobacteriia</taxon>
        <taxon>Flavobacteriales</taxon>
        <taxon>Flavobacteriaceae</taxon>
        <taxon>Maribacter</taxon>
    </lineage>
</organism>
<evidence type="ECO:0000313" key="1">
    <source>
        <dbReference type="EMBL" id="SFR92625.1"/>
    </source>
</evidence>
<protein>
    <submittedName>
        <fullName evidence="1">Uncharacterized protein</fullName>
    </submittedName>
</protein>
<name>A0A1I6KMZ9_9FLAO</name>
<dbReference type="EMBL" id="FOYX01000006">
    <property type="protein sequence ID" value="SFR92625.1"/>
    <property type="molecule type" value="Genomic_DNA"/>
</dbReference>
<accession>A0A1I6KMZ9</accession>
<dbReference type="AlphaFoldDB" id="A0A1I6KMZ9"/>
<reference evidence="2" key="1">
    <citation type="submission" date="2016-10" db="EMBL/GenBank/DDBJ databases">
        <authorList>
            <person name="Varghese N."/>
            <person name="Submissions S."/>
        </authorList>
    </citation>
    <scope>NUCLEOTIDE SEQUENCE [LARGE SCALE GENOMIC DNA]</scope>
    <source>
        <strain evidence="2">DSM 19891</strain>
    </source>
</reference>
<evidence type="ECO:0000313" key="2">
    <source>
        <dbReference type="Proteomes" id="UP000199462"/>
    </source>
</evidence>
<sequence>MKSIYTSKSILPQYRNQKATYPIYRLYETSSFCFGINHIINPCKKENSGSQIDLTSTIVKNMFSANIDFSQQKIVNRYSNISNSTFSTNTKNQ</sequence>
<keyword evidence="2" id="KW-1185">Reference proteome</keyword>
<gene>
    <name evidence="1" type="ORF">SAMN04488010_3815</name>
</gene>
<proteinExistence type="predicted"/>